<sequence length="89" mass="10486">MKLCLLLLGVIITVRMRVHIIIIINTSITLKTNISVWKHARTHLREWRAKRRPREALEERNSYTVAEVTQWNVMRRGQTCAGMLDMEIT</sequence>
<accession>Q17M05</accession>
<evidence type="ECO:0000313" key="1">
    <source>
        <dbReference type="EMBL" id="EAT47739.1"/>
    </source>
</evidence>
<protein>
    <submittedName>
        <fullName evidence="1">AAEL001181-PA</fullName>
    </submittedName>
</protein>
<gene>
    <name evidence="1" type="ORF">AaeL_AAEL001181</name>
</gene>
<reference evidence="1" key="3">
    <citation type="submission" date="2012-09" db="EMBL/GenBank/DDBJ databases">
        <authorList>
            <consortium name="VectorBase"/>
        </authorList>
    </citation>
    <scope>NUCLEOTIDE SEQUENCE</scope>
    <source>
        <strain evidence="1">Liverpool</strain>
    </source>
</reference>
<evidence type="ECO:0000313" key="2">
    <source>
        <dbReference type="Proteomes" id="UP000682892"/>
    </source>
</evidence>
<name>Q17M05_AEDAE</name>
<reference evidence="1" key="1">
    <citation type="submission" date="2005-10" db="EMBL/GenBank/DDBJ databases">
        <authorList>
            <person name="Loftus B.J."/>
            <person name="Nene V.M."/>
            <person name="Hannick L.I."/>
            <person name="Bidwell S."/>
            <person name="Haas B."/>
            <person name="Amedeo P."/>
            <person name="Orvis J."/>
            <person name="Wortman J.R."/>
            <person name="White O.R."/>
            <person name="Salzberg S."/>
            <person name="Shumway M."/>
            <person name="Koo H."/>
            <person name="Zhao Y."/>
            <person name="Holmes M."/>
            <person name="Miller J."/>
            <person name="Schatz M."/>
            <person name="Pop M."/>
            <person name="Pai G."/>
            <person name="Utterback T."/>
            <person name="Rogers Y.-H."/>
            <person name="Kravitz S."/>
            <person name="Fraser C.M."/>
        </authorList>
    </citation>
    <scope>NUCLEOTIDE SEQUENCE</scope>
    <source>
        <strain evidence="1">Liverpool</strain>
    </source>
</reference>
<dbReference type="AlphaFoldDB" id="Q17M05"/>
<dbReference type="PaxDb" id="7159-AAEL001181-PA"/>
<dbReference type="EMBL" id="CH477209">
    <property type="protein sequence ID" value="EAT47739.1"/>
    <property type="molecule type" value="Genomic_DNA"/>
</dbReference>
<proteinExistence type="predicted"/>
<dbReference type="HOGENOM" id="CLU_2456592_0_0_1"/>
<organism evidence="1 2">
    <name type="scientific">Aedes aegypti</name>
    <name type="common">Yellowfever mosquito</name>
    <name type="synonym">Culex aegypti</name>
    <dbReference type="NCBI Taxonomy" id="7159"/>
    <lineage>
        <taxon>Eukaryota</taxon>
        <taxon>Metazoa</taxon>
        <taxon>Ecdysozoa</taxon>
        <taxon>Arthropoda</taxon>
        <taxon>Hexapoda</taxon>
        <taxon>Insecta</taxon>
        <taxon>Pterygota</taxon>
        <taxon>Neoptera</taxon>
        <taxon>Endopterygota</taxon>
        <taxon>Diptera</taxon>
        <taxon>Nematocera</taxon>
        <taxon>Culicoidea</taxon>
        <taxon>Culicidae</taxon>
        <taxon>Culicinae</taxon>
        <taxon>Aedini</taxon>
        <taxon>Aedes</taxon>
        <taxon>Stegomyia</taxon>
    </lineage>
</organism>
<reference evidence="1" key="2">
    <citation type="journal article" date="2007" name="Science">
        <title>Genome sequence of Aedes aegypti, a major arbovirus vector.</title>
        <authorList>
            <person name="Nene V."/>
            <person name="Wortman J.R."/>
            <person name="Lawson D."/>
            <person name="Haas B."/>
            <person name="Kodira C."/>
            <person name="Tu Z.J."/>
            <person name="Loftus B."/>
            <person name="Xi Z."/>
            <person name="Megy K."/>
            <person name="Grabherr M."/>
            <person name="Ren Q."/>
            <person name="Zdobnov E.M."/>
            <person name="Lobo N.F."/>
            <person name="Campbell K.S."/>
            <person name="Brown S.E."/>
            <person name="Bonaldo M.F."/>
            <person name="Zhu J."/>
            <person name="Sinkins S.P."/>
            <person name="Hogenkamp D.G."/>
            <person name="Amedeo P."/>
            <person name="Arensburger P."/>
            <person name="Atkinson P.W."/>
            <person name="Bidwell S."/>
            <person name="Biedler J."/>
            <person name="Birney E."/>
            <person name="Bruggner R.V."/>
            <person name="Costas J."/>
            <person name="Coy M.R."/>
            <person name="Crabtree J."/>
            <person name="Crawford M."/>
            <person name="Debruyn B."/>
            <person name="Decaprio D."/>
            <person name="Eiglmeier K."/>
            <person name="Eisenstadt E."/>
            <person name="El-Dorry H."/>
            <person name="Gelbart W.M."/>
            <person name="Gomes S.L."/>
            <person name="Hammond M."/>
            <person name="Hannick L.I."/>
            <person name="Hogan J.R."/>
            <person name="Holmes M.H."/>
            <person name="Jaffe D."/>
            <person name="Johnston J.S."/>
            <person name="Kennedy R.C."/>
            <person name="Koo H."/>
            <person name="Kravitz S."/>
            <person name="Kriventseva E.V."/>
            <person name="Kulp D."/>
            <person name="Labutti K."/>
            <person name="Lee E."/>
            <person name="Li S."/>
            <person name="Lovin D.D."/>
            <person name="Mao C."/>
            <person name="Mauceli E."/>
            <person name="Menck C.F."/>
            <person name="Miller J.R."/>
            <person name="Montgomery P."/>
            <person name="Mori A."/>
            <person name="Nascimento A.L."/>
            <person name="Naveira H.F."/>
            <person name="Nusbaum C."/>
            <person name="O'leary S."/>
            <person name="Orvis J."/>
            <person name="Pertea M."/>
            <person name="Quesneville H."/>
            <person name="Reidenbach K.R."/>
            <person name="Rogers Y.H."/>
            <person name="Roth C.W."/>
            <person name="Schneider J.R."/>
            <person name="Schatz M."/>
            <person name="Shumway M."/>
            <person name="Stanke M."/>
            <person name="Stinson E.O."/>
            <person name="Tubio J.M."/>
            <person name="Vanzee J.P."/>
            <person name="Verjovski-Almeida S."/>
            <person name="Werner D."/>
            <person name="White O."/>
            <person name="Wyder S."/>
            <person name="Zeng Q."/>
            <person name="Zhao Q."/>
            <person name="Zhao Y."/>
            <person name="Hill C.A."/>
            <person name="Raikhel A.S."/>
            <person name="Soares M.B."/>
            <person name="Knudson D.L."/>
            <person name="Lee N.H."/>
            <person name="Galagan J."/>
            <person name="Salzberg S.L."/>
            <person name="Paulsen I.T."/>
            <person name="Dimopoulos G."/>
            <person name="Collins F.H."/>
            <person name="Birren B."/>
            <person name="Fraser-Liggett C.M."/>
            <person name="Severson D.W."/>
        </authorList>
    </citation>
    <scope>NUCLEOTIDE SEQUENCE [LARGE SCALE GENOMIC DNA]</scope>
    <source>
        <strain evidence="1">Liverpool</strain>
    </source>
</reference>
<dbReference type="Proteomes" id="UP000682892">
    <property type="component" value="Chromosome 2"/>
</dbReference>